<dbReference type="InterPro" id="IPR001763">
    <property type="entry name" value="Rhodanese-like_dom"/>
</dbReference>
<dbReference type="Pfam" id="PF00581">
    <property type="entry name" value="Rhodanese"/>
    <property type="match status" value="2"/>
</dbReference>
<keyword evidence="2" id="KW-0677">Repeat</keyword>
<accession>A0A9J6RB54</accession>
<reference evidence="4" key="1">
    <citation type="submission" date="2022-11" db="EMBL/GenBank/DDBJ databases">
        <title>WGS of Natronobacillus azotifigens 24KS-1, an anaerobic diazotrophic haloalkaliphile from soda-rich habitats.</title>
        <authorList>
            <person name="Sorokin D.Y."/>
            <person name="Merkel A.Y."/>
        </authorList>
    </citation>
    <scope>NUCLEOTIDE SEQUENCE</scope>
    <source>
        <strain evidence="4">24KS-1</strain>
    </source>
</reference>
<evidence type="ECO:0000313" key="5">
    <source>
        <dbReference type="Proteomes" id="UP001084197"/>
    </source>
</evidence>
<feature type="domain" description="Rhodanese" evidence="3">
    <location>
        <begin position="13"/>
        <end position="132"/>
    </location>
</feature>
<dbReference type="PANTHER" id="PTHR11364">
    <property type="entry name" value="THIOSULFATE SULFERTANSFERASE"/>
    <property type="match status" value="1"/>
</dbReference>
<dbReference type="RefSeq" id="WP_268779540.1">
    <property type="nucleotide sequence ID" value="NZ_JAPRAT010000008.1"/>
</dbReference>
<sequence>MDFLLSAEELYYKLGQVVVIDTRFELLHPTKGKALYQKSHIPGAQYFDLNEDLASPIRKHGGKHPLPDSAAFLAKLGEAGIDQDTTIVIYDQGNAMFAARLHWLLDYYGHKRKYILDGGFTAWEKAGYATTDSIVIPTPKSYHAEAKQDMIVNIEQVKERQASRDSTLIDARSWERYLGKTDPYYEKAGHIPGAKSFDWQPLLTEQGKWKTKKEIRDYFSELKPGGEIVVSCGSGVSACMNILALRALGYTNVKLYPGSFSDWISYPENKVETKAE</sequence>
<dbReference type="Proteomes" id="UP001084197">
    <property type="component" value="Unassembled WGS sequence"/>
</dbReference>
<comment type="caution">
    <text evidence="4">The sequence shown here is derived from an EMBL/GenBank/DDBJ whole genome shotgun (WGS) entry which is preliminary data.</text>
</comment>
<evidence type="ECO:0000259" key="3">
    <source>
        <dbReference type="PROSITE" id="PS50206"/>
    </source>
</evidence>
<dbReference type="SMART" id="SM00450">
    <property type="entry name" value="RHOD"/>
    <property type="match status" value="2"/>
</dbReference>
<keyword evidence="5" id="KW-1185">Reference proteome</keyword>
<dbReference type="InterPro" id="IPR045078">
    <property type="entry name" value="TST/MPST-like"/>
</dbReference>
<dbReference type="EMBL" id="JAPRAT010000008">
    <property type="protein sequence ID" value="MCZ0702773.1"/>
    <property type="molecule type" value="Genomic_DNA"/>
</dbReference>
<dbReference type="AlphaFoldDB" id="A0A9J6RB54"/>
<dbReference type="PROSITE" id="PS00380">
    <property type="entry name" value="RHODANESE_1"/>
    <property type="match status" value="1"/>
</dbReference>
<evidence type="ECO:0000256" key="1">
    <source>
        <dbReference type="ARBA" id="ARBA00022679"/>
    </source>
</evidence>
<gene>
    <name evidence="4" type="ORF">OWO01_06080</name>
</gene>
<dbReference type="PROSITE" id="PS50206">
    <property type="entry name" value="RHODANESE_3"/>
    <property type="match status" value="2"/>
</dbReference>
<proteinExistence type="predicted"/>
<feature type="domain" description="Rhodanese" evidence="3">
    <location>
        <begin position="162"/>
        <end position="272"/>
    </location>
</feature>
<dbReference type="GO" id="GO:0004792">
    <property type="term" value="F:thiosulfate-cyanide sulfurtransferase activity"/>
    <property type="evidence" value="ECO:0007669"/>
    <property type="project" value="InterPro"/>
</dbReference>
<dbReference type="Gene3D" id="3.40.250.10">
    <property type="entry name" value="Rhodanese-like domain"/>
    <property type="match status" value="2"/>
</dbReference>
<organism evidence="4 5">
    <name type="scientific">Natronobacillus azotifigens</name>
    <dbReference type="NCBI Taxonomy" id="472978"/>
    <lineage>
        <taxon>Bacteria</taxon>
        <taxon>Bacillati</taxon>
        <taxon>Bacillota</taxon>
        <taxon>Bacilli</taxon>
        <taxon>Bacillales</taxon>
        <taxon>Bacillaceae</taxon>
        <taxon>Natronobacillus</taxon>
    </lineage>
</organism>
<dbReference type="InterPro" id="IPR036873">
    <property type="entry name" value="Rhodanese-like_dom_sf"/>
</dbReference>
<name>A0A9J6RB54_9BACI</name>
<protein>
    <submittedName>
        <fullName evidence="4">Sulfurtransferase</fullName>
    </submittedName>
</protein>
<evidence type="ECO:0000256" key="2">
    <source>
        <dbReference type="ARBA" id="ARBA00022737"/>
    </source>
</evidence>
<dbReference type="SUPFAM" id="SSF52821">
    <property type="entry name" value="Rhodanese/Cell cycle control phosphatase"/>
    <property type="match status" value="2"/>
</dbReference>
<dbReference type="CDD" id="cd01448">
    <property type="entry name" value="TST_Repeat_1"/>
    <property type="match status" value="1"/>
</dbReference>
<dbReference type="InterPro" id="IPR001307">
    <property type="entry name" value="Thiosulphate_STrfase_CS"/>
</dbReference>
<evidence type="ECO:0000313" key="4">
    <source>
        <dbReference type="EMBL" id="MCZ0702773.1"/>
    </source>
</evidence>
<dbReference type="CDD" id="cd01449">
    <property type="entry name" value="TST_Repeat_2"/>
    <property type="match status" value="1"/>
</dbReference>
<keyword evidence="1" id="KW-0808">Transferase</keyword>
<dbReference type="PANTHER" id="PTHR11364:SF27">
    <property type="entry name" value="SULFURTRANSFERASE"/>
    <property type="match status" value="1"/>
</dbReference>